<dbReference type="RefSeq" id="WP_176909724.1">
    <property type="nucleotide sequence ID" value="NZ_JABKAU010000039.1"/>
</dbReference>
<name>A0A7Y7PRT3_9BACT</name>
<sequence length="83" mass="9917">MMVATPAQFQQLPYDRQQLYFNHYATYLNQRWHQNYSIELYRLGSFYCELWLEQECGQRQQFIALAADACLAAYAVAPHKNNY</sequence>
<reference evidence="1 2" key="1">
    <citation type="submission" date="2020-05" db="EMBL/GenBank/DDBJ databases">
        <title>Hymenobacter terrestris sp. nov. and Hymenobacter lapidiphilus sp. nov., isolated from regoliths in Antarctica.</title>
        <authorList>
            <person name="Sedlacek I."/>
            <person name="Pantucek R."/>
            <person name="Zeman M."/>
            <person name="Holochova P."/>
            <person name="Kralova S."/>
            <person name="Stankova E."/>
            <person name="Sedo O."/>
            <person name="Micenkova L."/>
            <person name="Svec P."/>
            <person name="Gupta V."/>
            <person name="Sood U."/>
            <person name="Korpole U.S."/>
            <person name="Lal R."/>
        </authorList>
    </citation>
    <scope>NUCLEOTIDE SEQUENCE [LARGE SCALE GENOMIC DNA]</scope>
    <source>
        <strain evidence="1 2">P5342</strain>
    </source>
</reference>
<proteinExistence type="predicted"/>
<evidence type="ECO:0000313" key="1">
    <source>
        <dbReference type="EMBL" id="NVO32861.1"/>
    </source>
</evidence>
<gene>
    <name evidence="1" type="ORF">HW554_16720</name>
</gene>
<accession>A0A7Y7PRT3</accession>
<evidence type="ECO:0000313" key="2">
    <source>
        <dbReference type="Proteomes" id="UP000565521"/>
    </source>
</evidence>
<dbReference type="AlphaFoldDB" id="A0A7Y7PRT3"/>
<comment type="caution">
    <text evidence="1">The sequence shown here is derived from an EMBL/GenBank/DDBJ whole genome shotgun (WGS) entry which is preliminary data.</text>
</comment>
<organism evidence="1 2">
    <name type="scientific">Hymenobacter lapidiphilus</name>
    <dbReference type="NCBI Taxonomy" id="2608003"/>
    <lineage>
        <taxon>Bacteria</taxon>
        <taxon>Pseudomonadati</taxon>
        <taxon>Bacteroidota</taxon>
        <taxon>Cytophagia</taxon>
        <taxon>Cytophagales</taxon>
        <taxon>Hymenobacteraceae</taxon>
        <taxon>Hymenobacter</taxon>
    </lineage>
</organism>
<keyword evidence="2" id="KW-1185">Reference proteome</keyword>
<dbReference type="EMBL" id="JABKAU010000039">
    <property type="protein sequence ID" value="NVO32861.1"/>
    <property type="molecule type" value="Genomic_DNA"/>
</dbReference>
<protein>
    <submittedName>
        <fullName evidence="1">Uncharacterized protein</fullName>
    </submittedName>
</protein>
<dbReference type="Proteomes" id="UP000565521">
    <property type="component" value="Unassembled WGS sequence"/>
</dbReference>